<evidence type="ECO:0000313" key="4">
    <source>
        <dbReference type="EMBL" id="TGC09226.1"/>
    </source>
</evidence>
<dbReference type="Pfam" id="PF00583">
    <property type="entry name" value="Acetyltransf_1"/>
    <property type="match status" value="1"/>
</dbReference>
<dbReference type="RefSeq" id="WP_135389629.1">
    <property type="nucleotide sequence ID" value="NZ_PGGK01000006.1"/>
</dbReference>
<dbReference type="InterPro" id="IPR016181">
    <property type="entry name" value="Acyl_CoA_acyltransferase"/>
</dbReference>
<dbReference type="SUPFAM" id="SSF55729">
    <property type="entry name" value="Acyl-CoA N-acyltransferases (Nat)"/>
    <property type="match status" value="1"/>
</dbReference>
<organism evidence="4 5">
    <name type="scientific">Methanolobus halotolerans</name>
    <dbReference type="NCBI Taxonomy" id="2052935"/>
    <lineage>
        <taxon>Archaea</taxon>
        <taxon>Methanobacteriati</taxon>
        <taxon>Methanobacteriota</taxon>
        <taxon>Stenosarchaea group</taxon>
        <taxon>Methanomicrobia</taxon>
        <taxon>Methanosarcinales</taxon>
        <taxon>Methanosarcinaceae</taxon>
        <taxon>Methanolobus</taxon>
    </lineage>
</organism>
<dbReference type="Proteomes" id="UP000297295">
    <property type="component" value="Unassembled WGS sequence"/>
</dbReference>
<comment type="caution">
    <text evidence="4">The sequence shown here is derived from an EMBL/GenBank/DDBJ whole genome shotgun (WGS) entry which is preliminary data.</text>
</comment>
<keyword evidence="2" id="KW-0012">Acyltransferase</keyword>
<dbReference type="OrthoDB" id="43754at2157"/>
<evidence type="ECO:0000259" key="3">
    <source>
        <dbReference type="PROSITE" id="PS51186"/>
    </source>
</evidence>
<evidence type="ECO:0000256" key="1">
    <source>
        <dbReference type="ARBA" id="ARBA00022679"/>
    </source>
</evidence>
<dbReference type="Gene3D" id="3.40.630.30">
    <property type="match status" value="1"/>
</dbReference>
<dbReference type="CDD" id="cd04301">
    <property type="entry name" value="NAT_SF"/>
    <property type="match status" value="1"/>
</dbReference>
<dbReference type="AlphaFoldDB" id="A0A4E0QRQ2"/>
<dbReference type="InterPro" id="IPR050680">
    <property type="entry name" value="YpeA/RimI_acetyltransf"/>
</dbReference>
<sequence>MKIIPEHFIEKIALVPKKPIKAFELLIGILFIRNWVRIEDDSIINFNDTVADAVLNIYKDNFTVTYEDRFLKYAQYFNNITYVYSDEEAVKGYCFFFSKPLFSASRMKKMCTVYSLVVDKKYRRQGIGKSLLQKGIREMELNDIDTVTLYVEVSNESAIRLYRKIGFEIIGEVRDICSPGDRCYEMALDLSKNRPTI</sequence>
<evidence type="ECO:0000313" key="5">
    <source>
        <dbReference type="Proteomes" id="UP000297295"/>
    </source>
</evidence>
<keyword evidence="5" id="KW-1185">Reference proteome</keyword>
<accession>A0A4E0QRQ2</accession>
<dbReference type="InterPro" id="IPR000182">
    <property type="entry name" value="GNAT_dom"/>
</dbReference>
<dbReference type="PANTHER" id="PTHR43420">
    <property type="entry name" value="ACETYLTRANSFERASE"/>
    <property type="match status" value="1"/>
</dbReference>
<protein>
    <submittedName>
        <fullName evidence="4">N-acetyltransferase</fullName>
    </submittedName>
</protein>
<dbReference type="PANTHER" id="PTHR43420:SF12">
    <property type="entry name" value="N-ACETYLTRANSFERASE DOMAIN-CONTAINING PROTEIN"/>
    <property type="match status" value="1"/>
</dbReference>
<proteinExistence type="predicted"/>
<evidence type="ECO:0000256" key="2">
    <source>
        <dbReference type="ARBA" id="ARBA00023315"/>
    </source>
</evidence>
<dbReference type="GO" id="GO:0016747">
    <property type="term" value="F:acyltransferase activity, transferring groups other than amino-acyl groups"/>
    <property type="evidence" value="ECO:0007669"/>
    <property type="project" value="InterPro"/>
</dbReference>
<reference evidence="4 5" key="1">
    <citation type="submission" date="2017-11" db="EMBL/GenBank/DDBJ databases">
        <title>Isolation and Characterization of Methanogenic Archaea from Saline Meromictic Lake at Siberia.</title>
        <authorList>
            <person name="Shen Y."/>
            <person name="Huang H.-H."/>
            <person name="Lai M.-C."/>
            <person name="Chen S.-C."/>
        </authorList>
    </citation>
    <scope>NUCLEOTIDE SEQUENCE [LARGE SCALE GENOMIC DNA]</scope>
    <source>
        <strain evidence="4 5">SY-01</strain>
    </source>
</reference>
<name>A0A4E0QRQ2_9EURY</name>
<dbReference type="EMBL" id="PGGK01000006">
    <property type="protein sequence ID" value="TGC09226.1"/>
    <property type="molecule type" value="Genomic_DNA"/>
</dbReference>
<dbReference type="PROSITE" id="PS51186">
    <property type="entry name" value="GNAT"/>
    <property type="match status" value="1"/>
</dbReference>
<feature type="domain" description="N-acetyltransferase" evidence="3">
    <location>
        <begin position="41"/>
        <end position="191"/>
    </location>
</feature>
<gene>
    <name evidence="4" type="ORF">CUN85_07115</name>
</gene>
<keyword evidence="1 4" id="KW-0808">Transferase</keyword>